<comment type="caution">
    <text evidence="4">The sequence shown here is derived from an EMBL/GenBank/DDBJ whole genome shotgun (WGS) entry which is preliminary data.</text>
</comment>
<reference evidence="4 5" key="1">
    <citation type="submission" date="2022-06" db="EMBL/GenBank/DDBJ databases">
        <title>Genomic Encyclopedia of Archaeal and Bacterial Type Strains, Phase II (KMG-II): from individual species to whole genera.</title>
        <authorList>
            <person name="Goeker M."/>
        </authorList>
    </citation>
    <scope>NUCLEOTIDE SEQUENCE [LARGE SCALE GENOMIC DNA]</scope>
    <source>
        <strain evidence="4 5">DSM 44693</strain>
    </source>
</reference>
<evidence type="ECO:0000259" key="3">
    <source>
        <dbReference type="Pfam" id="PF26527"/>
    </source>
</evidence>
<feature type="compositionally biased region" description="Pro residues" evidence="1">
    <location>
        <begin position="25"/>
        <end position="35"/>
    </location>
</feature>
<dbReference type="Proteomes" id="UP001206895">
    <property type="component" value="Unassembled WGS sequence"/>
</dbReference>
<dbReference type="EMBL" id="JAMTCJ010000002">
    <property type="protein sequence ID" value="MCP2176029.1"/>
    <property type="molecule type" value="Genomic_DNA"/>
</dbReference>
<evidence type="ECO:0000313" key="4">
    <source>
        <dbReference type="EMBL" id="MCP2176029.1"/>
    </source>
</evidence>
<feature type="region of interest" description="Disordered" evidence="1">
    <location>
        <begin position="1"/>
        <end position="48"/>
    </location>
</feature>
<evidence type="ECO:0000256" key="1">
    <source>
        <dbReference type="SAM" id="MobiDB-lite"/>
    </source>
</evidence>
<accession>A0ABT1HCW6</accession>
<keyword evidence="2" id="KW-0812">Transmembrane</keyword>
<evidence type="ECO:0000313" key="5">
    <source>
        <dbReference type="Proteomes" id="UP001206895"/>
    </source>
</evidence>
<sequence>MSDNRWGWTNDPEGLGPQDPYRGPDAPPPQGPPQDPSWFGPEPGPTSAWSATLDELAMQGQRTRSQARTKRRILIAGTLALVVLVAAGLTVLVVYLTGSQDDSTAGTAPAGWCATGTDGSVTTVSRGGDPTTPTGVVAAFVGAAIDDRSAVGARGTLSEAAAIPTVAQLQQWISALPASTDAWCAQITTTGSTARLLVTLRVRTDAGIAQVGVQDTFYVSANEPDRWVIDAIVTGDGS</sequence>
<dbReference type="InterPro" id="IPR058489">
    <property type="entry name" value="DUF8176"/>
</dbReference>
<feature type="transmembrane region" description="Helical" evidence="2">
    <location>
        <begin position="73"/>
        <end position="96"/>
    </location>
</feature>
<keyword evidence="2" id="KW-1133">Transmembrane helix</keyword>
<protein>
    <recommendedName>
        <fullName evidence="3">DUF8176 domain-containing protein</fullName>
    </recommendedName>
</protein>
<name>A0ABT1HCW6_9NOCA</name>
<organism evidence="4 5">
    <name type="scientific">Williamsia maris</name>
    <dbReference type="NCBI Taxonomy" id="72806"/>
    <lineage>
        <taxon>Bacteria</taxon>
        <taxon>Bacillati</taxon>
        <taxon>Actinomycetota</taxon>
        <taxon>Actinomycetes</taxon>
        <taxon>Mycobacteriales</taxon>
        <taxon>Nocardiaceae</taxon>
        <taxon>Williamsia</taxon>
    </lineage>
</organism>
<keyword evidence="5" id="KW-1185">Reference proteome</keyword>
<dbReference type="Pfam" id="PF26527">
    <property type="entry name" value="DUF8176"/>
    <property type="match status" value="1"/>
</dbReference>
<proteinExistence type="predicted"/>
<feature type="domain" description="DUF8176" evidence="3">
    <location>
        <begin position="111"/>
        <end position="232"/>
    </location>
</feature>
<evidence type="ECO:0000256" key="2">
    <source>
        <dbReference type="SAM" id="Phobius"/>
    </source>
</evidence>
<keyword evidence="2" id="KW-0472">Membrane</keyword>
<dbReference type="RefSeq" id="WP_253661055.1">
    <property type="nucleotide sequence ID" value="NZ_BAAAJQ010000001.1"/>
</dbReference>
<gene>
    <name evidence="4" type="ORF">LX13_001848</name>
</gene>